<evidence type="ECO:0000313" key="2">
    <source>
        <dbReference type="EMBL" id="ACF43086.1"/>
    </source>
</evidence>
<evidence type="ECO:0000313" key="3">
    <source>
        <dbReference type="Proteomes" id="UP000002724"/>
    </source>
</evidence>
<protein>
    <recommendedName>
        <fullName evidence="1">RCK N-terminal domain-containing protein</fullName>
    </recommendedName>
</protein>
<dbReference type="KEGG" id="pph:Ppha_0796"/>
<dbReference type="AlphaFoldDB" id="B4SEJ4"/>
<dbReference type="HOGENOM" id="CLU_1729647_0_0_10"/>
<sequence length="151" mass="17308">MQVWLVLNREVAGKVSVPCIKIGLYITQYAIPFFAYGTFFTKLFHEHLYPYLKRKTVNSYKGHHVIVSYGAFGKALAKALSDVSKKDNVEPQIVAVDKLHTAEHDNEFTLTILYYDALRADLFKVANLKSAIRLYLMLPDERENLALLEQI</sequence>
<gene>
    <name evidence="2" type="ordered locus">Ppha_0796</name>
</gene>
<keyword evidence="3" id="KW-1185">Reference proteome</keyword>
<dbReference type="Pfam" id="PF02254">
    <property type="entry name" value="TrkA_N"/>
    <property type="match status" value="1"/>
</dbReference>
<reference evidence="2 3" key="1">
    <citation type="submission" date="2008-06" db="EMBL/GenBank/DDBJ databases">
        <title>Complete sequence of Pelodictyon phaeoclathratiforme BU-1.</title>
        <authorList>
            <consortium name="US DOE Joint Genome Institute"/>
            <person name="Lucas S."/>
            <person name="Copeland A."/>
            <person name="Lapidus A."/>
            <person name="Glavina del Rio T."/>
            <person name="Dalin E."/>
            <person name="Tice H."/>
            <person name="Bruce D."/>
            <person name="Goodwin L."/>
            <person name="Pitluck S."/>
            <person name="Schmutz J."/>
            <person name="Larimer F."/>
            <person name="Land M."/>
            <person name="Hauser L."/>
            <person name="Kyrpides N."/>
            <person name="Mikhailova N."/>
            <person name="Liu Z."/>
            <person name="Li T."/>
            <person name="Zhao F."/>
            <person name="Overmann J."/>
            <person name="Bryant D.A."/>
            <person name="Richardson P."/>
        </authorList>
    </citation>
    <scope>NUCLEOTIDE SEQUENCE [LARGE SCALE GENOMIC DNA]</scope>
    <source>
        <strain evidence="3">DSM 5477 / BU-1</strain>
    </source>
</reference>
<proteinExistence type="predicted"/>
<dbReference type="GO" id="GO:0006813">
    <property type="term" value="P:potassium ion transport"/>
    <property type="evidence" value="ECO:0007669"/>
    <property type="project" value="InterPro"/>
</dbReference>
<dbReference type="Proteomes" id="UP000002724">
    <property type="component" value="Chromosome"/>
</dbReference>
<accession>B4SEJ4</accession>
<dbReference type="InterPro" id="IPR003148">
    <property type="entry name" value="RCK_N"/>
</dbReference>
<dbReference type="Gene3D" id="3.40.50.720">
    <property type="entry name" value="NAD(P)-binding Rossmann-like Domain"/>
    <property type="match status" value="1"/>
</dbReference>
<name>B4SEJ4_PELPB</name>
<feature type="domain" description="RCK N-terminal" evidence="1">
    <location>
        <begin position="65"/>
        <end position="148"/>
    </location>
</feature>
<evidence type="ECO:0000259" key="1">
    <source>
        <dbReference type="Pfam" id="PF02254"/>
    </source>
</evidence>
<dbReference type="EMBL" id="CP001110">
    <property type="protein sequence ID" value="ACF43086.1"/>
    <property type="molecule type" value="Genomic_DNA"/>
</dbReference>
<dbReference type="RefSeq" id="WP_012507581.1">
    <property type="nucleotide sequence ID" value="NC_011060.1"/>
</dbReference>
<organism evidence="2 3">
    <name type="scientific">Pelodictyon phaeoclathratiforme (strain DSM 5477 / BU-1)</name>
    <dbReference type="NCBI Taxonomy" id="324925"/>
    <lineage>
        <taxon>Bacteria</taxon>
        <taxon>Pseudomonadati</taxon>
        <taxon>Chlorobiota</taxon>
        <taxon>Chlorobiia</taxon>
        <taxon>Chlorobiales</taxon>
        <taxon>Chlorobiaceae</taxon>
        <taxon>Chlorobium/Pelodictyon group</taxon>
        <taxon>Pelodictyon</taxon>
    </lineage>
</organism>
<dbReference type="eggNOG" id="COG1226">
    <property type="taxonomic scope" value="Bacteria"/>
</dbReference>